<accession>A0A3G4ZQN4</accession>
<organism evidence="1">
    <name type="scientific">Barrevirus sp</name>
    <dbReference type="NCBI Taxonomy" id="2487763"/>
    <lineage>
        <taxon>Viruses</taxon>
        <taxon>Varidnaviria</taxon>
        <taxon>Bamfordvirae</taxon>
        <taxon>Nucleocytoviricota</taxon>
        <taxon>Megaviricetes</taxon>
        <taxon>Imitervirales</taxon>
        <taxon>Mimiviridae</taxon>
        <taxon>Klosneuvirinae</taxon>
    </lineage>
</organism>
<name>A0A3G4ZQN4_9VIRU</name>
<sequence>MKLSKIRLAKSYPFTIKTFDQVLIGDLLSNPYDHNLYYIYEKSIKEDIYECKKGTKIIRFRYLLGEKTDTNYNNHDNGIIAGPMAKRDRDRTNCHKFIDGQIVFKPNCLVRDKNDWTKYYRSKEFNVGDVIITLDDAKTYRITDFTESFSTDYGSDKREDASYFDLELVKSEGGVEGENDKNHKKRLSVGSWTLSM</sequence>
<dbReference type="EMBL" id="MK072016">
    <property type="protein sequence ID" value="AYV77206.1"/>
    <property type="molecule type" value="Genomic_DNA"/>
</dbReference>
<gene>
    <name evidence="1" type="ORF">Barrevirus19_1</name>
</gene>
<protein>
    <submittedName>
        <fullName evidence="1">Uncharacterized protein</fullName>
    </submittedName>
</protein>
<reference evidence="1" key="1">
    <citation type="submission" date="2018-10" db="EMBL/GenBank/DDBJ databases">
        <title>Hidden diversity of soil giant viruses.</title>
        <authorList>
            <person name="Schulz F."/>
            <person name="Alteio L."/>
            <person name="Goudeau D."/>
            <person name="Ryan E.M."/>
            <person name="Malmstrom R.R."/>
            <person name="Blanchard J."/>
            <person name="Woyke T."/>
        </authorList>
    </citation>
    <scope>NUCLEOTIDE SEQUENCE</scope>
    <source>
        <strain evidence="1">BAV1</strain>
    </source>
</reference>
<feature type="non-terminal residue" evidence="1">
    <location>
        <position position="196"/>
    </location>
</feature>
<proteinExistence type="predicted"/>
<evidence type="ECO:0000313" key="1">
    <source>
        <dbReference type="EMBL" id="AYV77206.1"/>
    </source>
</evidence>